<keyword evidence="6" id="KW-0175">Coiled coil</keyword>
<keyword evidence="4" id="KW-0206">Cytoskeleton</keyword>
<name>A0A482W6N0_ASBVE</name>
<dbReference type="PANTHER" id="PTHR14871">
    <property type="entry name" value="DYNEIN REGULATORY COMPLEX PROTEIN 9"/>
    <property type="match status" value="1"/>
</dbReference>
<dbReference type="OrthoDB" id="10254713at2759"/>
<comment type="caution">
    <text evidence="7">The sequence shown here is derived from an EMBL/GenBank/DDBJ whole genome shotgun (WGS) entry which is preliminary data.</text>
</comment>
<sequence>NGAVLEYSNEEVKFVKRWQYARHEQNRLRLKKKESDYYNTTINMQWEMELEKRCHKEFEEYIVESQKDYMDEIQNWMDQYETDLENRETDIFNLKMEVEQLIDKQEVMKAEYEERAQAIEQWLEYKRKKQEAEERMALETWAACKIQLSEYAYAEVAFVKKWEGARMEQNSMVLRRNEHSFRSTTTNMENEMNLETRVHDQLKKYLTEAEQDYYNEIERWMEVYDREFEDREMDIYQLKHRTDMLLDKKENLQTKYDERAQEMKDWIEYKRRKKEQEERLALETWATHKG</sequence>
<evidence type="ECO:0000256" key="2">
    <source>
        <dbReference type="ARBA" id="ARBA00004316"/>
    </source>
</evidence>
<gene>
    <name evidence="7" type="ORF">BDFB_007193</name>
</gene>
<keyword evidence="3" id="KW-0963">Cytoplasm</keyword>
<keyword evidence="8" id="KW-1185">Reference proteome</keyword>
<evidence type="ECO:0000256" key="1">
    <source>
        <dbReference type="ARBA" id="ARBA00004245"/>
    </source>
</evidence>
<keyword evidence="5" id="KW-0966">Cell projection</keyword>
<dbReference type="AlphaFoldDB" id="A0A482W6N0"/>
<accession>A0A482W6N0</accession>
<protein>
    <submittedName>
        <fullName evidence="7">IQ domain-containing protein G-like</fullName>
    </submittedName>
</protein>
<dbReference type="InterPro" id="IPR042618">
    <property type="entry name" value="IQCG"/>
</dbReference>
<feature type="coiled-coil region" evidence="6">
    <location>
        <begin position="77"/>
        <end position="135"/>
    </location>
</feature>
<evidence type="ECO:0000256" key="6">
    <source>
        <dbReference type="SAM" id="Coils"/>
    </source>
</evidence>
<dbReference type="PANTHER" id="PTHR14871:SF1">
    <property type="entry name" value="DYNEIN REGULATORY COMPLEX PROTEIN 9"/>
    <property type="match status" value="1"/>
</dbReference>
<feature type="non-terminal residue" evidence="7">
    <location>
        <position position="290"/>
    </location>
</feature>
<dbReference type="GO" id="GO:0031514">
    <property type="term" value="C:motile cilium"/>
    <property type="evidence" value="ECO:0007669"/>
    <property type="project" value="TreeGrafter"/>
</dbReference>
<evidence type="ECO:0000313" key="7">
    <source>
        <dbReference type="EMBL" id="RZC40746.1"/>
    </source>
</evidence>
<evidence type="ECO:0000256" key="5">
    <source>
        <dbReference type="ARBA" id="ARBA00023273"/>
    </source>
</evidence>
<dbReference type="GO" id="GO:0005856">
    <property type="term" value="C:cytoskeleton"/>
    <property type="evidence" value="ECO:0007669"/>
    <property type="project" value="UniProtKB-SubCell"/>
</dbReference>
<reference evidence="7 8" key="1">
    <citation type="submission" date="2017-03" db="EMBL/GenBank/DDBJ databases">
        <title>Genome of the blue death feigning beetle - Asbolus verrucosus.</title>
        <authorList>
            <person name="Rider S.D."/>
        </authorList>
    </citation>
    <scope>NUCLEOTIDE SEQUENCE [LARGE SCALE GENOMIC DNA]</scope>
    <source>
        <strain evidence="7">Butters</strain>
        <tissue evidence="7">Head and leg muscle</tissue>
    </source>
</reference>
<comment type="subcellular location">
    <subcellularLocation>
        <location evidence="2">Cell projection</location>
    </subcellularLocation>
    <subcellularLocation>
        <location evidence="1">Cytoplasm</location>
        <location evidence="1">Cytoskeleton</location>
    </subcellularLocation>
</comment>
<dbReference type="GO" id="GO:0044782">
    <property type="term" value="P:cilium organization"/>
    <property type="evidence" value="ECO:0007669"/>
    <property type="project" value="TreeGrafter"/>
</dbReference>
<proteinExistence type="predicted"/>
<dbReference type="Proteomes" id="UP000292052">
    <property type="component" value="Unassembled WGS sequence"/>
</dbReference>
<evidence type="ECO:0000256" key="3">
    <source>
        <dbReference type="ARBA" id="ARBA00022490"/>
    </source>
</evidence>
<evidence type="ECO:0000313" key="8">
    <source>
        <dbReference type="Proteomes" id="UP000292052"/>
    </source>
</evidence>
<dbReference type="GO" id="GO:0005737">
    <property type="term" value="C:cytoplasm"/>
    <property type="evidence" value="ECO:0007669"/>
    <property type="project" value="TreeGrafter"/>
</dbReference>
<dbReference type="EMBL" id="QDEB01023436">
    <property type="protein sequence ID" value="RZC40746.1"/>
    <property type="molecule type" value="Genomic_DNA"/>
</dbReference>
<feature type="non-terminal residue" evidence="7">
    <location>
        <position position="1"/>
    </location>
</feature>
<organism evidence="7 8">
    <name type="scientific">Asbolus verrucosus</name>
    <name type="common">Desert ironclad beetle</name>
    <dbReference type="NCBI Taxonomy" id="1661398"/>
    <lineage>
        <taxon>Eukaryota</taxon>
        <taxon>Metazoa</taxon>
        <taxon>Ecdysozoa</taxon>
        <taxon>Arthropoda</taxon>
        <taxon>Hexapoda</taxon>
        <taxon>Insecta</taxon>
        <taxon>Pterygota</taxon>
        <taxon>Neoptera</taxon>
        <taxon>Endopterygota</taxon>
        <taxon>Coleoptera</taxon>
        <taxon>Polyphaga</taxon>
        <taxon>Cucujiformia</taxon>
        <taxon>Tenebrionidae</taxon>
        <taxon>Pimeliinae</taxon>
        <taxon>Asbolus</taxon>
    </lineage>
</organism>
<evidence type="ECO:0000256" key="4">
    <source>
        <dbReference type="ARBA" id="ARBA00023212"/>
    </source>
</evidence>